<sequence length="128" mass="13343">MQPRSLDDDEREEPPLDPAVERIRQRLKRLIIISSATLLVGLIAVLAAVIYKIGPGQDKASLAASAGEATIAGALPAGAKLLSTALDGRLLALTFESDGVVRIAIVDLATNKVLRRAVLSGALLPATP</sequence>
<reference evidence="2 3" key="1">
    <citation type="submission" date="2016-11" db="EMBL/GenBank/DDBJ databases">
        <authorList>
            <person name="Jaros S."/>
            <person name="Januszkiewicz K."/>
            <person name="Wedrychowicz H."/>
        </authorList>
    </citation>
    <scope>NUCLEOTIDE SEQUENCE [LARGE SCALE GENOMIC DNA]</scope>
    <source>
        <strain evidence="2 3">DSM 19436</strain>
    </source>
</reference>
<keyword evidence="1" id="KW-1133">Transmembrane helix</keyword>
<organism evidence="2 3">
    <name type="scientific">Kaistia soli DSM 19436</name>
    <dbReference type="NCBI Taxonomy" id="1122133"/>
    <lineage>
        <taxon>Bacteria</taxon>
        <taxon>Pseudomonadati</taxon>
        <taxon>Pseudomonadota</taxon>
        <taxon>Alphaproteobacteria</taxon>
        <taxon>Hyphomicrobiales</taxon>
        <taxon>Kaistiaceae</taxon>
        <taxon>Kaistia</taxon>
    </lineage>
</organism>
<name>A0A1M5MER7_9HYPH</name>
<keyword evidence="3" id="KW-1185">Reference proteome</keyword>
<protein>
    <submittedName>
        <fullName evidence="2">Uncharacterized protein</fullName>
    </submittedName>
</protein>
<accession>A0A1M5MER7</accession>
<feature type="transmembrane region" description="Helical" evidence="1">
    <location>
        <begin position="30"/>
        <end position="51"/>
    </location>
</feature>
<keyword evidence="1" id="KW-0812">Transmembrane</keyword>
<dbReference type="AlphaFoldDB" id="A0A1M5MER7"/>
<dbReference type="Proteomes" id="UP000184485">
    <property type="component" value="Unassembled WGS sequence"/>
</dbReference>
<dbReference type="EMBL" id="FQUP01000007">
    <property type="protein sequence ID" value="SHG75736.1"/>
    <property type="molecule type" value="Genomic_DNA"/>
</dbReference>
<evidence type="ECO:0000256" key="1">
    <source>
        <dbReference type="SAM" id="Phobius"/>
    </source>
</evidence>
<dbReference type="STRING" id="1122133.SAMN02745157_4767"/>
<evidence type="ECO:0000313" key="3">
    <source>
        <dbReference type="Proteomes" id="UP000184485"/>
    </source>
</evidence>
<evidence type="ECO:0000313" key="2">
    <source>
        <dbReference type="EMBL" id="SHG75736.1"/>
    </source>
</evidence>
<gene>
    <name evidence="2" type="ORF">SAMN02745157_4767</name>
</gene>
<keyword evidence="1" id="KW-0472">Membrane</keyword>
<proteinExistence type="predicted"/>